<evidence type="ECO:0000313" key="2">
    <source>
        <dbReference type="EMBL" id="WVZ77978.1"/>
    </source>
</evidence>
<organism evidence="2 3">
    <name type="scientific">Paspalum notatum var. saurae</name>
    <dbReference type="NCBI Taxonomy" id="547442"/>
    <lineage>
        <taxon>Eukaryota</taxon>
        <taxon>Viridiplantae</taxon>
        <taxon>Streptophyta</taxon>
        <taxon>Embryophyta</taxon>
        <taxon>Tracheophyta</taxon>
        <taxon>Spermatophyta</taxon>
        <taxon>Magnoliopsida</taxon>
        <taxon>Liliopsida</taxon>
        <taxon>Poales</taxon>
        <taxon>Poaceae</taxon>
        <taxon>PACMAD clade</taxon>
        <taxon>Panicoideae</taxon>
        <taxon>Andropogonodae</taxon>
        <taxon>Paspaleae</taxon>
        <taxon>Paspalinae</taxon>
        <taxon>Paspalum</taxon>
    </lineage>
</organism>
<evidence type="ECO:0000313" key="3">
    <source>
        <dbReference type="Proteomes" id="UP001341281"/>
    </source>
</evidence>
<sequence>MLTWMPRWSQVYVTSSIRVVHATTHAAASPAPLPPAACPIASPAHRACRPRAFSHPTPPPLALAAHAGEVAEEGRDAPIIPPHEIPPPTAASNCGSVSSASAGSASVVSPS</sequence>
<dbReference type="AlphaFoldDB" id="A0AAQ3TQK4"/>
<feature type="compositionally biased region" description="Pro residues" evidence="1">
    <location>
        <begin position="79"/>
        <end position="89"/>
    </location>
</feature>
<protein>
    <submittedName>
        <fullName evidence="2">Uncharacterized protein</fullName>
    </submittedName>
</protein>
<feature type="region of interest" description="Disordered" evidence="1">
    <location>
        <begin position="68"/>
        <end position="111"/>
    </location>
</feature>
<accession>A0AAQ3TQK4</accession>
<proteinExistence type="predicted"/>
<feature type="compositionally biased region" description="Low complexity" evidence="1">
    <location>
        <begin position="90"/>
        <end position="111"/>
    </location>
</feature>
<dbReference type="EMBL" id="CP144749">
    <property type="protein sequence ID" value="WVZ77978.1"/>
    <property type="molecule type" value="Genomic_DNA"/>
</dbReference>
<evidence type="ECO:0000256" key="1">
    <source>
        <dbReference type="SAM" id="MobiDB-lite"/>
    </source>
</evidence>
<name>A0AAQ3TQK4_PASNO</name>
<reference evidence="2 3" key="1">
    <citation type="submission" date="2024-02" db="EMBL/GenBank/DDBJ databases">
        <title>High-quality chromosome-scale genome assembly of Pensacola bahiagrass (Paspalum notatum Flugge var. saurae).</title>
        <authorList>
            <person name="Vega J.M."/>
            <person name="Podio M."/>
            <person name="Orjuela J."/>
            <person name="Siena L.A."/>
            <person name="Pessino S.C."/>
            <person name="Combes M.C."/>
            <person name="Mariac C."/>
            <person name="Albertini E."/>
            <person name="Pupilli F."/>
            <person name="Ortiz J.P.A."/>
            <person name="Leblanc O."/>
        </authorList>
    </citation>
    <scope>NUCLEOTIDE SEQUENCE [LARGE SCALE GENOMIC DNA]</scope>
    <source>
        <strain evidence="2">R1</strain>
        <tissue evidence="2">Leaf</tissue>
    </source>
</reference>
<gene>
    <name evidence="2" type="ORF">U9M48_025764</name>
</gene>
<keyword evidence="3" id="KW-1185">Reference proteome</keyword>
<dbReference type="Proteomes" id="UP001341281">
    <property type="component" value="Chromosome 05"/>
</dbReference>